<proteinExistence type="predicted"/>
<dbReference type="InterPro" id="IPR008984">
    <property type="entry name" value="SMAD_FHA_dom_sf"/>
</dbReference>
<dbReference type="SUPFAM" id="SSF49879">
    <property type="entry name" value="SMAD/FHA domain"/>
    <property type="match status" value="1"/>
</dbReference>
<reference evidence="1 2" key="1">
    <citation type="submission" date="2017-04" db="EMBL/GenBank/DDBJ databases">
        <title>Whole genome sequence of Bdellovibrio bacteriovorus strain SSB218315.</title>
        <authorList>
            <person name="Oyedara O."/>
            <person name="Rodriguez-Perez M.A."/>
        </authorList>
    </citation>
    <scope>NUCLEOTIDE SEQUENCE [LARGE SCALE GENOMIC DNA]</scope>
    <source>
        <strain evidence="1 2">SSB218315</strain>
    </source>
</reference>
<dbReference type="EMBL" id="CP020946">
    <property type="protein sequence ID" value="ASD62411.1"/>
    <property type="molecule type" value="Genomic_DNA"/>
</dbReference>
<dbReference type="RefSeq" id="WP_088564057.1">
    <property type="nucleotide sequence ID" value="NZ_CP020946.1"/>
</dbReference>
<organism evidence="1 2">
    <name type="scientific">Bdellovibrio bacteriovorus</name>
    <dbReference type="NCBI Taxonomy" id="959"/>
    <lineage>
        <taxon>Bacteria</taxon>
        <taxon>Pseudomonadati</taxon>
        <taxon>Bdellovibrionota</taxon>
        <taxon>Bdellovibrionia</taxon>
        <taxon>Bdellovibrionales</taxon>
        <taxon>Pseudobdellovibrionaceae</taxon>
        <taxon>Bdellovibrio</taxon>
    </lineage>
</organism>
<protein>
    <recommendedName>
        <fullName evidence="3">FHA domain-containing protein</fullName>
    </recommendedName>
</protein>
<sequence>MNIANKLVSISIAEDAIPFMFFVARLSPDRGHAKDFDAIMRHYGRRCIFLTVPNIQISSYKNEDMPGHASLTFSEAGYVLVQDYNSSNGTYVGLGAEDIERYLKKFDGSKDAETITVDFGSSSLVPRPPHGQVKIGNYLGLELARSFSILVLMK</sequence>
<accession>A0A1Z3N4S9</accession>
<evidence type="ECO:0000313" key="1">
    <source>
        <dbReference type="EMBL" id="ASD62411.1"/>
    </source>
</evidence>
<evidence type="ECO:0008006" key="3">
    <source>
        <dbReference type="Google" id="ProtNLM"/>
    </source>
</evidence>
<name>A0A1Z3N4S9_BDEBC</name>
<dbReference type="Proteomes" id="UP000197003">
    <property type="component" value="Chromosome"/>
</dbReference>
<dbReference type="AlphaFoldDB" id="A0A1Z3N4S9"/>
<gene>
    <name evidence="1" type="ORF">B9G79_01945</name>
</gene>
<evidence type="ECO:0000313" key="2">
    <source>
        <dbReference type="Proteomes" id="UP000197003"/>
    </source>
</evidence>